<comment type="caution">
    <text evidence="6">The sequence shown here is derived from an EMBL/GenBank/DDBJ whole genome shotgun (WGS) entry which is preliminary data.</text>
</comment>
<feature type="transmembrane region" description="Helical" evidence="5">
    <location>
        <begin position="48"/>
        <end position="66"/>
    </location>
</feature>
<comment type="subcellular location">
    <subcellularLocation>
        <location evidence="1">Membrane</location>
        <topology evidence="1">Multi-pass membrane protein</topology>
    </subcellularLocation>
</comment>
<protein>
    <submittedName>
        <fullName evidence="6">Envelope glycoprotein</fullName>
    </submittedName>
</protein>
<evidence type="ECO:0000256" key="5">
    <source>
        <dbReference type="SAM" id="Phobius"/>
    </source>
</evidence>
<proteinExistence type="predicted"/>
<keyword evidence="6" id="KW-0261">Viral envelope protein</keyword>
<keyword evidence="3 5" id="KW-1133">Transmembrane helix</keyword>
<name>A0ABR3FBN2_9AGAR</name>
<feature type="transmembrane region" description="Helical" evidence="5">
    <location>
        <begin position="242"/>
        <end position="260"/>
    </location>
</feature>
<evidence type="ECO:0000313" key="7">
    <source>
        <dbReference type="Proteomes" id="UP001465976"/>
    </source>
</evidence>
<organism evidence="6 7">
    <name type="scientific">Marasmius crinis-equi</name>
    <dbReference type="NCBI Taxonomy" id="585013"/>
    <lineage>
        <taxon>Eukaryota</taxon>
        <taxon>Fungi</taxon>
        <taxon>Dikarya</taxon>
        <taxon>Basidiomycota</taxon>
        <taxon>Agaricomycotina</taxon>
        <taxon>Agaricomycetes</taxon>
        <taxon>Agaricomycetidae</taxon>
        <taxon>Agaricales</taxon>
        <taxon>Marasmiineae</taxon>
        <taxon>Marasmiaceae</taxon>
        <taxon>Marasmius</taxon>
    </lineage>
</organism>
<feature type="transmembrane region" description="Helical" evidence="5">
    <location>
        <begin position="123"/>
        <end position="145"/>
    </location>
</feature>
<dbReference type="InterPro" id="IPR007568">
    <property type="entry name" value="RTA1"/>
</dbReference>
<feature type="transmembrane region" description="Helical" evidence="5">
    <location>
        <begin position="202"/>
        <end position="222"/>
    </location>
</feature>
<dbReference type="Pfam" id="PF04479">
    <property type="entry name" value="RTA1"/>
    <property type="match status" value="1"/>
</dbReference>
<evidence type="ECO:0000256" key="1">
    <source>
        <dbReference type="ARBA" id="ARBA00004141"/>
    </source>
</evidence>
<feature type="transmembrane region" description="Helical" evidence="5">
    <location>
        <begin position="20"/>
        <end position="41"/>
    </location>
</feature>
<dbReference type="PANTHER" id="PTHR31465">
    <property type="entry name" value="PROTEIN RTA1-RELATED"/>
    <property type="match status" value="1"/>
</dbReference>
<sequence>MSRQGPDNGRNGFVLYYYEPSLIAAGVCAGVFFLSSFVHAFQIYRTKTWYFIPMVIGAQMEGLGYVGRMMSHKDPNALAPYIMQSVLLLVAPALFAAAIYMVLGRLIRTVNGEDYCIIRVNWLTKVFVLGDVFTFFVQASGAGLLSSGDHTTTGRNVILGGLGLQILFFGLFIVVALIFHVRMHRSPTAAALAHQEQAPVSWRRMLLVLYFASQLIIIRSGFRLVEYIQGHDGALMRKERWLYMFDALLMAQTVLVFNWYHPSRSVFQGGVVERYEMEDKPEISVVSSV</sequence>
<feature type="transmembrane region" description="Helical" evidence="5">
    <location>
        <begin position="78"/>
        <end position="103"/>
    </location>
</feature>
<evidence type="ECO:0000256" key="4">
    <source>
        <dbReference type="ARBA" id="ARBA00023136"/>
    </source>
</evidence>
<keyword evidence="7" id="KW-1185">Reference proteome</keyword>
<keyword evidence="6" id="KW-0946">Virion</keyword>
<dbReference type="Proteomes" id="UP001465976">
    <property type="component" value="Unassembled WGS sequence"/>
</dbReference>
<dbReference type="EMBL" id="JBAHYK010000590">
    <property type="protein sequence ID" value="KAL0572732.1"/>
    <property type="molecule type" value="Genomic_DNA"/>
</dbReference>
<evidence type="ECO:0000313" key="6">
    <source>
        <dbReference type="EMBL" id="KAL0572732.1"/>
    </source>
</evidence>
<keyword evidence="4 5" id="KW-0472">Membrane</keyword>
<evidence type="ECO:0000256" key="3">
    <source>
        <dbReference type="ARBA" id="ARBA00022989"/>
    </source>
</evidence>
<dbReference type="PANTHER" id="PTHR31465:SF1">
    <property type="entry name" value="PROTEIN RTA1-RELATED"/>
    <property type="match status" value="1"/>
</dbReference>
<accession>A0ABR3FBN2</accession>
<gene>
    <name evidence="6" type="primary">RTA3_2</name>
    <name evidence="6" type="ORF">V5O48_009232</name>
</gene>
<keyword evidence="2 5" id="KW-0812">Transmembrane</keyword>
<evidence type="ECO:0000256" key="2">
    <source>
        <dbReference type="ARBA" id="ARBA00022692"/>
    </source>
</evidence>
<reference evidence="6 7" key="1">
    <citation type="submission" date="2024-02" db="EMBL/GenBank/DDBJ databases">
        <title>A draft genome for the cacao thread blight pathogen Marasmius crinis-equi.</title>
        <authorList>
            <person name="Cohen S.P."/>
            <person name="Baruah I.K."/>
            <person name="Amoako-Attah I."/>
            <person name="Bukari Y."/>
            <person name="Meinhardt L.W."/>
            <person name="Bailey B.A."/>
        </authorList>
    </citation>
    <scope>NUCLEOTIDE SEQUENCE [LARGE SCALE GENOMIC DNA]</scope>
    <source>
        <strain evidence="6 7">GH-76</strain>
    </source>
</reference>
<feature type="transmembrane region" description="Helical" evidence="5">
    <location>
        <begin position="157"/>
        <end position="181"/>
    </location>
</feature>